<keyword evidence="4" id="KW-1185">Reference proteome</keyword>
<name>A0A1N6M4W9_9VIBR</name>
<dbReference type="EMBL" id="FSSB01000014">
    <property type="protein sequence ID" value="SIO94475.1"/>
    <property type="molecule type" value="Genomic_DNA"/>
</dbReference>
<dbReference type="InterPro" id="IPR025455">
    <property type="entry name" value="DUF4276"/>
</dbReference>
<dbReference type="AlphaFoldDB" id="A0A1N6M4W9"/>
<protein>
    <recommendedName>
        <fullName evidence="5">DUF4276 domain-containing protein</fullName>
    </recommendedName>
</protein>
<gene>
    <name evidence="2" type="ORF">VSP9026_02180</name>
    <name evidence="1" type="ORF">Vspart_04158</name>
</gene>
<evidence type="ECO:0000313" key="2">
    <source>
        <dbReference type="EMBL" id="SIO94475.1"/>
    </source>
</evidence>
<evidence type="ECO:0000313" key="4">
    <source>
        <dbReference type="Proteomes" id="UP000515264"/>
    </source>
</evidence>
<organism evidence="2 3">
    <name type="scientific">Vibrio spartinae</name>
    <dbReference type="NCBI Taxonomy" id="1918945"/>
    <lineage>
        <taxon>Bacteria</taxon>
        <taxon>Pseudomonadati</taxon>
        <taxon>Pseudomonadota</taxon>
        <taxon>Gammaproteobacteria</taxon>
        <taxon>Vibrionales</taxon>
        <taxon>Vibrionaceae</taxon>
        <taxon>Vibrio</taxon>
    </lineage>
</organism>
<reference evidence="1" key="2">
    <citation type="submission" date="2019-11" db="EMBL/GenBank/DDBJ databases">
        <authorList>
            <person name="January G."/>
            <person name="Bunk B."/>
        </authorList>
    </citation>
    <scope>NUCLEOTIDE SEQUENCE</scope>
    <source>
        <strain evidence="1">3.6</strain>
    </source>
</reference>
<reference evidence="2 3" key="1">
    <citation type="submission" date="2016-12" db="EMBL/GenBank/DDBJ databases">
        <authorList>
            <person name="Song W.-J."/>
            <person name="Kurnit D.M."/>
        </authorList>
    </citation>
    <scope>NUCLEOTIDE SEQUENCE [LARGE SCALE GENOMIC DNA]</scope>
    <source>
        <strain evidence="2 3">CECT 9026</strain>
    </source>
</reference>
<evidence type="ECO:0000313" key="1">
    <source>
        <dbReference type="EMBL" id="QMV16753.1"/>
    </source>
</evidence>
<evidence type="ECO:0000313" key="3">
    <source>
        <dbReference type="Proteomes" id="UP000184774"/>
    </source>
</evidence>
<dbReference type="RefSeq" id="WP_074373021.1">
    <property type="nucleotide sequence ID" value="NZ_AP024908.1"/>
</dbReference>
<dbReference type="Proteomes" id="UP000515264">
    <property type="component" value="Chromosome 2"/>
</dbReference>
<evidence type="ECO:0008006" key="5">
    <source>
        <dbReference type="Google" id="ProtNLM"/>
    </source>
</evidence>
<sequence length="224" mass="25505">MNNYIEVVAIVEGRTEQVFVERVLAPYLSYKNISIRATQISKSGQKGGDVKFSRAERDIGRFLKQRPDIYVTQFFDYYGLKEWPDLDSITTQDHTEIAQLLNEAARGQIVNRYGNYRADSRFIPYMAMHEFEALLFSDEAILADELGVGVENITAILTECKEPEKINNSRETAPSKRLAQLKGAGKFKKAIDGISIADRIGVETMRQRCPLFNEWLNQLESKLG</sequence>
<accession>A0A1N6M4W9</accession>
<proteinExistence type="predicted"/>
<dbReference type="Proteomes" id="UP000184774">
    <property type="component" value="Unassembled WGS sequence"/>
</dbReference>
<dbReference type="EMBL" id="CP046269">
    <property type="protein sequence ID" value="QMV16753.1"/>
    <property type="molecule type" value="Genomic_DNA"/>
</dbReference>
<reference evidence="1 4" key="3">
    <citation type="journal article" date="2020" name="J. Nat. Prod.">
        <title>Genomics-Metabolomics Profiling Disclosed Marine Vibrio spartinae 3.6 as a Producer of a New Branched Side Chain Prodigiosin.</title>
        <authorList>
            <person name="Vitale G.A."/>
            <person name="Sciarretta M."/>
            <person name="Palma Esposito F."/>
            <person name="January G.G."/>
            <person name="Giaccio M."/>
            <person name="Bunk B."/>
            <person name="Sproer C."/>
            <person name="Bajerski F."/>
            <person name="Power D."/>
            <person name="Festa C."/>
            <person name="Monti M.C."/>
            <person name="D'Auria M.V."/>
            <person name="de Pascale D."/>
        </authorList>
    </citation>
    <scope>NUCLEOTIDE SEQUENCE [LARGE SCALE GENOMIC DNA]</scope>
    <source>
        <strain evidence="1 4">3.6</strain>
    </source>
</reference>
<dbReference type="Pfam" id="PF14103">
    <property type="entry name" value="DUF4276"/>
    <property type="match status" value="1"/>
</dbReference>